<feature type="domain" description="Rad21/Rec8-like protein N-terminal" evidence="4">
    <location>
        <begin position="13"/>
        <end position="113"/>
    </location>
</feature>
<feature type="region of interest" description="Disordered" evidence="3">
    <location>
        <begin position="496"/>
        <end position="527"/>
    </location>
</feature>
<dbReference type="InterPro" id="IPR039781">
    <property type="entry name" value="Rad21/Rec8-like"/>
</dbReference>
<gene>
    <name evidence="5" type="ORF">PENANT_c015G00119</name>
</gene>
<dbReference type="GO" id="GO:0030892">
    <property type="term" value="C:mitotic cohesin complex"/>
    <property type="evidence" value="ECO:0007669"/>
    <property type="project" value="TreeGrafter"/>
</dbReference>
<evidence type="ECO:0000259" key="4">
    <source>
        <dbReference type="Pfam" id="PF04825"/>
    </source>
</evidence>
<sequence>MSMIITDMAVFLVLTSPEHGVATIWLVATLGSRSIARRLNRKAILEVDVPNACKVITNPDAPMALRLQGSLLYGVSRVYSQQCGYILLDTQTTHDNMFAQLKIIAGGGLDPTAGQTKPGNLILPYDPAFLPETGLPGLDVDLSILNGTFEDPSTQLSDLWLKSPNNSSSGVSPAGSLQIELPSEDMLGEETLIRLDDAYGSAQKKYVFGQIAGLGLGNDKSGLLQADFEFDEDGNLAELGLGGGSAQPGLKSTVGPARSEDPGMELGWDEDRLDTELPVFAGNENTMELDTQTGTANIFQEVEDRGQTEQMIDIPAVGARQIRRPKDITIDENTALRNATMAEWNNEYISNMARAMKQKLQNRQSTLAKKNAAFWVCGQGIGSVGVKLCMWNELHPLSLYSGERLFDAISGYPKHNGHKRAHDEDAEQGRRVRSKENEQAKRLSRANIDRLNMDVEMGRDAPSSLFDDHSSQMPWNITVSIQSSRNGYRYGSVSELSSQARNGSVGPKPRRRNRLTSASPLAGHDYRAGQERLSSTDILGDFGDDLDLTMYLEGELATDRETIGSITSRRNAASKRATLNLDRESLNFYDFIKSKLETSHEDEDEGSIRGSHGSTFSGTLSTKTGQTTFATLLPVSRTTRAVATQGLMNVLTLATKGVLDVHQGQYVDVSTDGLGVCYRYGEIILHLSGM</sequence>
<protein>
    <recommendedName>
        <fullName evidence="4">Rad21/Rec8-like protein N-terminal domain-containing protein</fullName>
    </recommendedName>
</protein>
<dbReference type="GO" id="GO:0007064">
    <property type="term" value="P:mitotic sister chromatid cohesion"/>
    <property type="evidence" value="ECO:0007669"/>
    <property type="project" value="TreeGrafter"/>
</dbReference>
<name>A0A1V6Q3D9_9EURO</name>
<comment type="subcellular location">
    <subcellularLocation>
        <location evidence="1">Nucleus</location>
    </subcellularLocation>
</comment>
<accession>A0A1V6Q3D9</accession>
<evidence type="ECO:0000256" key="3">
    <source>
        <dbReference type="SAM" id="MobiDB-lite"/>
    </source>
</evidence>
<dbReference type="PANTHER" id="PTHR12585">
    <property type="entry name" value="SCC1 / RAD21 FAMILY MEMBER"/>
    <property type="match status" value="1"/>
</dbReference>
<feature type="compositionally biased region" description="Basic and acidic residues" evidence="3">
    <location>
        <begin position="421"/>
        <end position="441"/>
    </location>
</feature>
<keyword evidence="6" id="KW-1185">Reference proteome</keyword>
<evidence type="ECO:0000256" key="2">
    <source>
        <dbReference type="ARBA" id="ARBA00023242"/>
    </source>
</evidence>
<dbReference type="EMBL" id="MDYN01000015">
    <property type="protein sequence ID" value="OQD83773.1"/>
    <property type="molecule type" value="Genomic_DNA"/>
</dbReference>
<dbReference type="GO" id="GO:0005634">
    <property type="term" value="C:nucleus"/>
    <property type="evidence" value="ECO:0007669"/>
    <property type="project" value="UniProtKB-SubCell"/>
</dbReference>
<dbReference type="Pfam" id="PF04825">
    <property type="entry name" value="Rad21_Rec8_N"/>
    <property type="match status" value="1"/>
</dbReference>
<dbReference type="Proteomes" id="UP000191672">
    <property type="component" value="Unassembled WGS sequence"/>
</dbReference>
<evidence type="ECO:0000313" key="5">
    <source>
        <dbReference type="EMBL" id="OQD83773.1"/>
    </source>
</evidence>
<evidence type="ECO:0000256" key="1">
    <source>
        <dbReference type="ARBA" id="ARBA00004123"/>
    </source>
</evidence>
<keyword evidence="2" id="KW-0539">Nucleus</keyword>
<dbReference type="CDD" id="cd21789">
    <property type="entry name" value="Rad21_Rec8_M_SpRec8p-like"/>
    <property type="match status" value="1"/>
</dbReference>
<dbReference type="InterPro" id="IPR006910">
    <property type="entry name" value="Rad21_Rec8_N"/>
</dbReference>
<dbReference type="GO" id="GO:0003682">
    <property type="term" value="F:chromatin binding"/>
    <property type="evidence" value="ECO:0007669"/>
    <property type="project" value="TreeGrafter"/>
</dbReference>
<proteinExistence type="predicted"/>
<evidence type="ECO:0000313" key="6">
    <source>
        <dbReference type="Proteomes" id="UP000191672"/>
    </source>
</evidence>
<comment type="caution">
    <text evidence="5">The sequence shown here is derived from an EMBL/GenBank/DDBJ whole genome shotgun (WGS) entry which is preliminary data.</text>
</comment>
<organism evidence="5 6">
    <name type="scientific">Penicillium antarcticum</name>
    <dbReference type="NCBI Taxonomy" id="416450"/>
    <lineage>
        <taxon>Eukaryota</taxon>
        <taxon>Fungi</taxon>
        <taxon>Dikarya</taxon>
        <taxon>Ascomycota</taxon>
        <taxon>Pezizomycotina</taxon>
        <taxon>Eurotiomycetes</taxon>
        <taxon>Eurotiomycetidae</taxon>
        <taxon>Eurotiales</taxon>
        <taxon>Aspergillaceae</taxon>
        <taxon>Penicillium</taxon>
    </lineage>
</organism>
<dbReference type="PANTHER" id="PTHR12585:SF70">
    <property type="entry name" value="RAD21_REC8 N TERMINAL DOMAIN PROTEIN (AFU_ORTHOLOGUE AFUA_6G02900)"/>
    <property type="match status" value="1"/>
</dbReference>
<feature type="region of interest" description="Disordered" evidence="3">
    <location>
        <begin position="413"/>
        <end position="441"/>
    </location>
</feature>
<dbReference type="STRING" id="416450.A0A1V6Q3D9"/>
<feature type="region of interest" description="Disordered" evidence="3">
    <location>
        <begin position="242"/>
        <end position="268"/>
    </location>
</feature>
<dbReference type="AlphaFoldDB" id="A0A1V6Q3D9"/>
<reference evidence="6" key="1">
    <citation type="journal article" date="2017" name="Nat. Microbiol.">
        <title>Global analysis of biosynthetic gene clusters reveals vast potential of secondary metabolite production in Penicillium species.</title>
        <authorList>
            <person name="Nielsen J.C."/>
            <person name="Grijseels S."/>
            <person name="Prigent S."/>
            <person name="Ji B."/>
            <person name="Dainat J."/>
            <person name="Nielsen K.F."/>
            <person name="Frisvad J.C."/>
            <person name="Workman M."/>
            <person name="Nielsen J."/>
        </authorList>
    </citation>
    <scope>NUCLEOTIDE SEQUENCE [LARGE SCALE GENOMIC DNA]</scope>
    <source>
        <strain evidence="6">IBT 31811</strain>
    </source>
</reference>